<evidence type="ECO:0000313" key="1">
    <source>
        <dbReference type="EMBL" id="GAL21622.1"/>
    </source>
</evidence>
<gene>
    <name evidence="1" type="ORF">JCM19235_1444</name>
</gene>
<organism evidence="1 2">
    <name type="scientific">Vibrio maritimus</name>
    <dbReference type="NCBI Taxonomy" id="990268"/>
    <lineage>
        <taxon>Bacteria</taxon>
        <taxon>Pseudomonadati</taxon>
        <taxon>Pseudomonadota</taxon>
        <taxon>Gammaproteobacteria</taxon>
        <taxon>Vibrionales</taxon>
        <taxon>Vibrionaceae</taxon>
        <taxon>Vibrio</taxon>
    </lineage>
</organism>
<dbReference type="Proteomes" id="UP000029228">
    <property type="component" value="Unassembled WGS sequence"/>
</dbReference>
<name>A0A090SQG2_9VIBR</name>
<comment type="caution">
    <text evidence="1">The sequence shown here is derived from an EMBL/GenBank/DDBJ whole genome shotgun (WGS) entry which is preliminary data.</text>
</comment>
<proteinExistence type="predicted"/>
<accession>A0A090SQG2</accession>
<keyword evidence="2" id="KW-1185">Reference proteome</keyword>
<dbReference type="STRING" id="990268.JCM19235_1444"/>
<dbReference type="EMBL" id="BBMR01000009">
    <property type="protein sequence ID" value="GAL21622.1"/>
    <property type="molecule type" value="Genomic_DNA"/>
</dbReference>
<sequence length="68" mass="8050">MITASKVHFCNQTWQLDSQIQLVNHHEEHCDVVVKDTPFHPVSHIWLITQQTGERYQQTLNRIQLQTV</sequence>
<protein>
    <submittedName>
        <fullName evidence="1">Uncharacterized protein</fullName>
    </submittedName>
</protein>
<dbReference type="AlphaFoldDB" id="A0A090SQG2"/>
<evidence type="ECO:0000313" key="2">
    <source>
        <dbReference type="Proteomes" id="UP000029228"/>
    </source>
</evidence>
<reference evidence="1 2" key="1">
    <citation type="submission" date="2014-09" db="EMBL/GenBank/DDBJ databases">
        <title>Vibrio maritimus JCM 19235. (C45) whole genome shotgun sequence.</title>
        <authorList>
            <person name="Sawabe T."/>
            <person name="Meirelles P."/>
            <person name="Nakanishi M."/>
            <person name="Sayaka M."/>
            <person name="Hattori M."/>
            <person name="Ohkuma M."/>
        </authorList>
    </citation>
    <scope>NUCLEOTIDE SEQUENCE [LARGE SCALE GENOMIC DNA]</scope>
    <source>
        <strain evidence="2">JCM19235</strain>
    </source>
</reference>